<comment type="subcellular location">
    <subcellularLocation>
        <location evidence="1">Mitochondrion outer membrane</location>
        <topology evidence="1">Multi-pass membrane protein</topology>
    </subcellularLocation>
</comment>
<evidence type="ECO:0000313" key="7">
    <source>
        <dbReference type="EMBL" id="KAI9260483.1"/>
    </source>
</evidence>
<name>A0AAD5PDA3_9FUNG</name>
<dbReference type="PANTHER" id="PTHR12815">
    <property type="entry name" value="SORTING AND ASSEMBLY MACHINERY SAMM50 PROTEIN FAMILY MEMBER"/>
    <property type="match status" value="1"/>
</dbReference>
<dbReference type="InterPro" id="IPR000184">
    <property type="entry name" value="Bac_surfAg_D15"/>
</dbReference>
<sequence length="432" mass="46510">MSSSVPIPPDAPLCVDALRILGTSITRESFLNHAVQNVFDANTSGDVLTNVREAAAKLQRHDIFEEIKVYMDSSRTNPDAVNVTFELKEKGKAVYQTTLTTGENEADMTGAVSIRNIFGGAETATARFAFGNRTKAAAEALVGFPVQGSPDVKFEAFVKGSFRDFSMINKYDERSKLAGVRIKGTSEFGKHQLAYAMTHRDITAQPKSSATVRADSAQNVKSALIHTFVSDTRDNVTMPTKGKYLAVTQEFAGIGQRGDANYFKNELAAQVHQPLFGDLVLSTGAKFGLLVPTKDDHTHVNVSDRFYVGGPLSVRGFKMGGIGQRDGNDAVGGNIYFAAGASLTAPIPGAAHLPVRAHAFVNAGNVANKAKDTPLKDTLESLINESRTAAGFGLIFHHELARVEANFCIPLRFKSSDLPQHGFQLGLGINFL</sequence>
<organism evidence="7 8">
    <name type="scientific">Phascolomyces articulosus</name>
    <dbReference type="NCBI Taxonomy" id="60185"/>
    <lineage>
        <taxon>Eukaryota</taxon>
        <taxon>Fungi</taxon>
        <taxon>Fungi incertae sedis</taxon>
        <taxon>Mucoromycota</taxon>
        <taxon>Mucoromycotina</taxon>
        <taxon>Mucoromycetes</taxon>
        <taxon>Mucorales</taxon>
        <taxon>Lichtheimiaceae</taxon>
        <taxon>Phascolomyces</taxon>
    </lineage>
</organism>
<accession>A0AAD5PDA3</accession>
<feature type="domain" description="Bacterial surface antigen (D15)" evidence="6">
    <location>
        <begin position="116"/>
        <end position="431"/>
    </location>
</feature>
<dbReference type="InterPro" id="IPR039910">
    <property type="entry name" value="D15-like"/>
</dbReference>
<evidence type="ECO:0000256" key="1">
    <source>
        <dbReference type="ARBA" id="ARBA00004374"/>
    </source>
</evidence>
<keyword evidence="3" id="KW-1134">Transmembrane beta strand</keyword>
<reference evidence="7" key="2">
    <citation type="submission" date="2023-02" db="EMBL/GenBank/DDBJ databases">
        <authorList>
            <consortium name="DOE Joint Genome Institute"/>
            <person name="Mondo S.J."/>
            <person name="Chang Y."/>
            <person name="Wang Y."/>
            <person name="Ahrendt S."/>
            <person name="Andreopoulos W."/>
            <person name="Barry K."/>
            <person name="Beard J."/>
            <person name="Benny G.L."/>
            <person name="Blankenship S."/>
            <person name="Bonito G."/>
            <person name="Cuomo C."/>
            <person name="Desiro A."/>
            <person name="Gervers K.A."/>
            <person name="Hundley H."/>
            <person name="Kuo A."/>
            <person name="LaButti K."/>
            <person name="Lang B.F."/>
            <person name="Lipzen A."/>
            <person name="O'Donnell K."/>
            <person name="Pangilinan J."/>
            <person name="Reynolds N."/>
            <person name="Sandor L."/>
            <person name="Smith M.W."/>
            <person name="Tsang A."/>
            <person name="Grigoriev I.V."/>
            <person name="Stajich J.E."/>
            <person name="Spatafora J.W."/>
        </authorList>
    </citation>
    <scope>NUCLEOTIDE SEQUENCE</scope>
    <source>
        <strain evidence="7">RSA 2281</strain>
    </source>
</reference>
<evidence type="ECO:0000256" key="3">
    <source>
        <dbReference type="ARBA" id="ARBA00022452"/>
    </source>
</evidence>
<keyword evidence="5" id="KW-0472">Membrane</keyword>
<evidence type="ECO:0000259" key="6">
    <source>
        <dbReference type="Pfam" id="PF01103"/>
    </source>
</evidence>
<dbReference type="AlphaFoldDB" id="A0AAD5PDA3"/>
<dbReference type="Pfam" id="PF01103">
    <property type="entry name" value="Omp85"/>
    <property type="match status" value="1"/>
</dbReference>
<proteinExistence type="inferred from homology"/>
<gene>
    <name evidence="7" type="ORF">BDA99DRAFT_512226</name>
</gene>
<dbReference type="PANTHER" id="PTHR12815:SF18">
    <property type="entry name" value="SORTING AND ASSEMBLY MACHINERY COMPONENT 50 HOMOLOG"/>
    <property type="match status" value="1"/>
</dbReference>
<dbReference type="Proteomes" id="UP001209540">
    <property type="component" value="Unassembled WGS sequence"/>
</dbReference>
<evidence type="ECO:0000256" key="2">
    <source>
        <dbReference type="ARBA" id="ARBA00010913"/>
    </source>
</evidence>
<dbReference type="GO" id="GO:0045040">
    <property type="term" value="P:protein insertion into mitochondrial outer membrane"/>
    <property type="evidence" value="ECO:0007669"/>
    <property type="project" value="TreeGrafter"/>
</dbReference>
<comment type="caution">
    <text evidence="7">The sequence shown here is derived from an EMBL/GenBank/DDBJ whole genome shotgun (WGS) entry which is preliminary data.</text>
</comment>
<protein>
    <submittedName>
        <fullName evidence="7">Surface antigen-domain-containing protein</fullName>
    </submittedName>
</protein>
<evidence type="ECO:0000313" key="8">
    <source>
        <dbReference type="Proteomes" id="UP001209540"/>
    </source>
</evidence>
<dbReference type="Gene3D" id="2.40.160.50">
    <property type="entry name" value="membrane protein fhac: a member of the omp85/tpsb transporter family"/>
    <property type="match status" value="1"/>
</dbReference>
<evidence type="ECO:0000256" key="4">
    <source>
        <dbReference type="ARBA" id="ARBA00022692"/>
    </source>
</evidence>
<reference evidence="7" key="1">
    <citation type="journal article" date="2022" name="IScience">
        <title>Evolution of zygomycete secretomes and the origins of terrestrial fungal ecologies.</title>
        <authorList>
            <person name="Chang Y."/>
            <person name="Wang Y."/>
            <person name="Mondo S."/>
            <person name="Ahrendt S."/>
            <person name="Andreopoulos W."/>
            <person name="Barry K."/>
            <person name="Beard J."/>
            <person name="Benny G.L."/>
            <person name="Blankenship S."/>
            <person name="Bonito G."/>
            <person name="Cuomo C."/>
            <person name="Desiro A."/>
            <person name="Gervers K.A."/>
            <person name="Hundley H."/>
            <person name="Kuo A."/>
            <person name="LaButti K."/>
            <person name="Lang B.F."/>
            <person name="Lipzen A."/>
            <person name="O'Donnell K."/>
            <person name="Pangilinan J."/>
            <person name="Reynolds N."/>
            <person name="Sandor L."/>
            <person name="Smith M.E."/>
            <person name="Tsang A."/>
            <person name="Grigoriev I.V."/>
            <person name="Stajich J.E."/>
            <person name="Spatafora J.W."/>
        </authorList>
    </citation>
    <scope>NUCLEOTIDE SEQUENCE</scope>
    <source>
        <strain evidence="7">RSA 2281</strain>
    </source>
</reference>
<comment type="similarity">
    <text evidence="2">Belongs to the SAM50/omp85 family.</text>
</comment>
<dbReference type="EMBL" id="JAIXMP010000016">
    <property type="protein sequence ID" value="KAI9260483.1"/>
    <property type="molecule type" value="Genomic_DNA"/>
</dbReference>
<keyword evidence="4" id="KW-0812">Transmembrane</keyword>
<dbReference type="GO" id="GO:0005741">
    <property type="term" value="C:mitochondrial outer membrane"/>
    <property type="evidence" value="ECO:0007669"/>
    <property type="project" value="UniProtKB-SubCell"/>
</dbReference>
<evidence type="ECO:0000256" key="5">
    <source>
        <dbReference type="ARBA" id="ARBA00023136"/>
    </source>
</evidence>
<keyword evidence="8" id="KW-1185">Reference proteome</keyword>